<sequence length="75" mass="8714">MKDPHGLKAQENLLGYAEITEIELIEMTIQEFWEGGYAELLEFVETARYDKTLKGDDKQYLLTKDVLKSARDVFN</sequence>
<dbReference type="Proteomes" id="UP000785783">
    <property type="component" value="Unassembled WGS sequence"/>
</dbReference>
<protein>
    <submittedName>
        <fullName evidence="1">Uncharacterized protein</fullName>
    </submittedName>
</protein>
<accession>A0A937HGF1</accession>
<dbReference type="AlphaFoldDB" id="A0A937HGF1"/>
<comment type="caution">
    <text evidence="1">The sequence shown here is derived from an EMBL/GenBank/DDBJ whole genome shotgun (WGS) entry which is preliminary data.</text>
</comment>
<evidence type="ECO:0000313" key="2">
    <source>
        <dbReference type="Proteomes" id="UP000785783"/>
    </source>
</evidence>
<evidence type="ECO:0000313" key="1">
    <source>
        <dbReference type="EMBL" id="MBL6761110.1"/>
    </source>
</evidence>
<name>A0A937HGF1_9PROT</name>
<organism evidence="1 2">
    <name type="scientific">PS1 clade bacterium</name>
    <dbReference type="NCBI Taxonomy" id="2175152"/>
    <lineage>
        <taxon>Bacteria</taxon>
        <taxon>Pseudomonadati</taxon>
        <taxon>Pseudomonadota</taxon>
        <taxon>Alphaproteobacteria</taxon>
        <taxon>PS1 clade</taxon>
    </lineage>
</organism>
<gene>
    <name evidence="1" type="ORF">ISQ19_00260</name>
</gene>
<proteinExistence type="predicted"/>
<dbReference type="EMBL" id="JADHOK010000001">
    <property type="protein sequence ID" value="MBL6761110.1"/>
    <property type="molecule type" value="Genomic_DNA"/>
</dbReference>
<reference evidence="1" key="1">
    <citation type="submission" date="2020-10" db="EMBL/GenBank/DDBJ databases">
        <title>Microbiome of the Black Sea water column analyzed by genome centric metagenomics.</title>
        <authorList>
            <person name="Cabello-Yeves P.J."/>
            <person name="Callieri C."/>
            <person name="Picazo A."/>
            <person name="Mehrshad M."/>
            <person name="Haro-Moreno J.M."/>
            <person name="Roda-Garcia J."/>
            <person name="Dzembekova N."/>
            <person name="Slabakova V."/>
            <person name="Slabakova N."/>
            <person name="Moncheva S."/>
            <person name="Rodriguez-Valera F."/>
        </authorList>
    </citation>
    <scope>NUCLEOTIDE SEQUENCE</scope>
    <source>
        <strain evidence="1">BS307-5m-G5</strain>
    </source>
</reference>